<sequence length="627" mass="68698">MASRGYNGIWKMRTGNAVDGCAIFWRTTRFQLRYEEDIEFNKLGLRDNVAQVCVLESVVPQNVQTNSSNLSTSLSHPQQAKQVVVCNIHVLYNPKRGEIKLGQVRTLLDRAYTVSKMWNDAPVILCGDFNSTPKSPLYNFVLEQKLNLSGLAKNTISGQQTSGSSQGLYTGPSISRSHPPFYPTNSRGGNITLLNDREPQTETTKSMKNSCPAGREHVTDTSSESLFDSKSSNNCGNNIPCSGSSNLDEQGLSNCLEGPVKDAFASDADEECTSIDKPNEGCFRWIKTESGQGPDITDVPSAPATVCAEILKSGSCEIVDSSQLLSSDNSSGDVICEEFTCTSEANWVQSDQLLATLKDKSNEKESAIETISAQENCATNEPESSHLNGSQNVTDALHQMSNLSLEGESSTGPAESVRQPNGAVSDAFGNQCSAEVINKHSVFCGDESENNSHAFEDDITTDEVSFSDVNSDPSFFEELCGGNDRLLEEEDQLPATSDSSPSSSQQMVSSNEGYYYYDPYRWTPEEIKAASGNDECTSVEHSLKLRSVYTDVEDFEGTKDTNNEPLVTSYNRKFMGTVDYIWATEDLQTVQVLDTFPKEILKQTIGFPTKKWGSDHIALACELVFTR</sequence>
<dbReference type="SUPFAM" id="SSF56219">
    <property type="entry name" value="DNase I-like"/>
    <property type="match status" value="1"/>
</dbReference>
<dbReference type="Gene3D" id="3.60.10.10">
    <property type="entry name" value="Endonuclease/exonuclease/phosphatase"/>
    <property type="match status" value="2"/>
</dbReference>
<dbReference type="Pfam" id="PF03372">
    <property type="entry name" value="Exo_endo_phos"/>
    <property type="match status" value="1"/>
</dbReference>
<feature type="domain" description="Endonuclease/exonuclease/phosphatase" evidence="2">
    <location>
        <begin position="14"/>
        <end position="178"/>
    </location>
</feature>
<proteinExistence type="predicted"/>
<dbReference type="InterPro" id="IPR050410">
    <property type="entry name" value="CCR4/nocturin_mRNA_transcr"/>
</dbReference>
<dbReference type="Proteomes" id="UP000243499">
    <property type="component" value="Chromosome 5"/>
</dbReference>
<dbReference type="EMBL" id="CM008050">
    <property type="protein sequence ID" value="PAN29761.1"/>
    <property type="molecule type" value="Genomic_DNA"/>
</dbReference>
<evidence type="ECO:0000259" key="2">
    <source>
        <dbReference type="Pfam" id="PF03372"/>
    </source>
</evidence>
<feature type="compositionally biased region" description="Polar residues" evidence="1">
    <location>
        <begin position="183"/>
        <end position="193"/>
    </location>
</feature>
<dbReference type="AlphaFoldDB" id="A0A2S3HUK5"/>
<dbReference type="InterPro" id="IPR036691">
    <property type="entry name" value="Endo/exonu/phosph_ase_sf"/>
</dbReference>
<dbReference type="GO" id="GO:0000175">
    <property type="term" value="F:3'-5'-RNA exonuclease activity"/>
    <property type="evidence" value="ECO:0007669"/>
    <property type="project" value="TreeGrafter"/>
</dbReference>
<organism evidence="3">
    <name type="scientific">Panicum hallii</name>
    <dbReference type="NCBI Taxonomy" id="206008"/>
    <lineage>
        <taxon>Eukaryota</taxon>
        <taxon>Viridiplantae</taxon>
        <taxon>Streptophyta</taxon>
        <taxon>Embryophyta</taxon>
        <taxon>Tracheophyta</taxon>
        <taxon>Spermatophyta</taxon>
        <taxon>Magnoliopsida</taxon>
        <taxon>Liliopsida</taxon>
        <taxon>Poales</taxon>
        <taxon>Poaceae</taxon>
        <taxon>PACMAD clade</taxon>
        <taxon>Panicoideae</taxon>
        <taxon>Panicodae</taxon>
        <taxon>Paniceae</taxon>
        <taxon>Panicinae</taxon>
        <taxon>Panicum</taxon>
        <taxon>Panicum sect. Panicum</taxon>
    </lineage>
</organism>
<feature type="compositionally biased region" description="Polar residues" evidence="1">
    <location>
        <begin position="404"/>
        <end position="413"/>
    </location>
</feature>
<name>A0A2S3HUK5_9POAL</name>
<evidence type="ECO:0000256" key="1">
    <source>
        <dbReference type="SAM" id="MobiDB-lite"/>
    </source>
</evidence>
<accession>A0A2S3HUK5</accession>
<dbReference type="Gramene" id="PAN29761">
    <property type="protein sequence ID" value="PAN29761"/>
    <property type="gene ID" value="PAHAL_5G248400"/>
</dbReference>
<reference evidence="3" key="1">
    <citation type="submission" date="2018-04" db="EMBL/GenBank/DDBJ databases">
        <title>WGS assembly of Panicum hallii.</title>
        <authorList>
            <person name="Lovell J."/>
            <person name="Jenkins J."/>
            <person name="Lowry D."/>
            <person name="Mamidi S."/>
            <person name="Sreedasyam A."/>
            <person name="Weng X."/>
            <person name="Barry K."/>
            <person name="Bonette J."/>
            <person name="Campitelli B."/>
            <person name="Daum C."/>
            <person name="Gordon S."/>
            <person name="Gould B."/>
            <person name="Lipzen A."/>
            <person name="Macqueen A."/>
            <person name="Palacio-Mejia J."/>
            <person name="Plott C."/>
            <person name="Shakirov E."/>
            <person name="Shu S."/>
            <person name="Yoshinaga Y."/>
            <person name="Zane M."/>
            <person name="Rokhsar D."/>
            <person name="Grimwood J."/>
            <person name="Schmutz J."/>
            <person name="Juenger T."/>
        </authorList>
    </citation>
    <scope>NUCLEOTIDE SEQUENCE [LARGE SCALE GENOMIC DNA]</scope>
    <source>
        <strain evidence="3">FIL2</strain>
    </source>
</reference>
<gene>
    <name evidence="3" type="ORF">PAHAL_5G248400</name>
</gene>
<feature type="compositionally biased region" description="Polar residues" evidence="1">
    <location>
        <begin position="220"/>
        <end position="229"/>
    </location>
</feature>
<feature type="compositionally biased region" description="Low complexity" evidence="1">
    <location>
        <begin position="157"/>
        <end position="167"/>
    </location>
</feature>
<dbReference type="PANTHER" id="PTHR12121:SF85">
    <property type="entry name" value="CARBON CATABOLITE REPRESSOR PROTEIN 4 HOMOLOG 6"/>
    <property type="match status" value="1"/>
</dbReference>
<dbReference type="InterPro" id="IPR005135">
    <property type="entry name" value="Endo/exonuclease/phosphatase"/>
</dbReference>
<feature type="region of interest" description="Disordered" evidence="1">
    <location>
        <begin position="404"/>
        <end position="423"/>
    </location>
</feature>
<dbReference type="PANTHER" id="PTHR12121">
    <property type="entry name" value="CARBON CATABOLITE REPRESSOR PROTEIN 4"/>
    <property type="match status" value="1"/>
</dbReference>
<feature type="region of interest" description="Disordered" evidence="1">
    <location>
        <begin position="156"/>
        <end position="229"/>
    </location>
</feature>
<evidence type="ECO:0000313" key="3">
    <source>
        <dbReference type="EMBL" id="PAN29761.1"/>
    </source>
</evidence>
<protein>
    <recommendedName>
        <fullName evidence="2">Endonuclease/exonuclease/phosphatase domain-containing protein</fullName>
    </recommendedName>
</protein>